<dbReference type="InterPro" id="IPR006638">
    <property type="entry name" value="Elp3/MiaA/NifB-like_rSAM"/>
</dbReference>
<dbReference type="Pfam" id="PF16199">
    <property type="entry name" value="Radical_SAM_C"/>
    <property type="match status" value="1"/>
</dbReference>
<sequence length="325" mass="35825">MNKREQELSRDVPWNSFSASLRSRHGERVWKICIDGGFGCPHRTSLTSGGCVFCDPQGGGDGSFLQGIGIEEQCRIKSSKLLARGISKTILYFQSYSCTNVSMVRLSDTVARALATAERSGIQVVGLAFGVRPDQLPDAFASMLKDWAASGLEVWAEVGVQVLDDSMLKWLNRGHDSQSAIRAIETLSKLDGVMSCAHLIGGIPEEAPLRMAMDAERICMAGALGIKFHPLHILRNTELHKRFSAGLFSPPSMEYYMESLVEALRRTPPHVEVQRLTADASPEQLISPSWLLRKGDFIRDLEARMRSSGARQGDLWRGNSSKSSQ</sequence>
<accession>H0US78</accession>
<feature type="domain" description="Elp3/MiaA/NifB-like radical SAM core" evidence="7">
    <location>
        <begin position="30"/>
        <end position="262"/>
    </location>
</feature>
<keyword evidence="2" id="KW-0004">4Fe-4S</keyword>
<evidence type="ECO:0000256" key="1">
    <source>
        <dbReference type="ARBA" id="ARBA00001966"/>
    </source>
</evidence>
<dbReference type="SMART" id="SM00729">
    <property type="entry name" value="Elp3"/>
    <property type="match status" value="1"/>
</dbReference>
<dbReference type="SFLD" id="SFLDG01091">
    <property type="entry name" value="uncharacterized_CHP01210-like"/>
    <property type="match status" value="1"/>
</dbReference>
<evidence type="ECO:0000313" key="9">
    <source>
        <dbReference type="Proteomes" id="UP000005730"/>
    </source>
</evidence>
<dbReference type="STRING" id="926567.TheveDRAFT_1039"/>
<dbReference type="eggNOG" id="COG1242">
    <property type="taxonomic scope" value="Bacteria"/>
</dbReference>
<organism evidence="8 9">
    <name type="scientific">Thermanaerovibrio velox DSM 12556</name>
    <dbReference type="NCBI Taxonomy" id="926567"/>
    <lineage>
        <taxon>Bacteria</taxon>
        <taxon>Thermotogati</taxon>
        <taxon>Synergistota</taxon>
        <taxon>Synergistia</taxon>
        <taxon>Synergistales</taxon>
        <taxon>Synergistaceae</taxon>
        <taxon>Thermanaerovibrio</taxon>
    </lineage>
</organism>
<dbReference type="NCBIfam" id="TIGR01212">
    <property type="entry name" value="TIGR01212 family radical SAM protein"/>
    <property type="match status" value="1"/>
</dbReference>
<gene>
    <name evidence="8" type="ORF">TheveDRAFT_1039</name>
</gene>
<evidence type="ECO:0000256" key="3">
    <source>
        <dbReference type="ARBA" id="ARBA00022691"/>
    </source>
</evidence>
<dbReference type="InterPro" id="IPR032432">
    <property type="entry name" value="Radical_SAM_C"/>
</dbReference>
<dbReference type="OrthoDB" id="9801689at2"/>
<proteinExistence type="predicted"/>
<protein>
    <submittedName>
        <fullName evidence="8">Putative Fe-S oxidoreductase</fullName>
    </submittedName>
</protein>
<dbReference type="SUPFAM" id="SSF102114">
    <property type="entry name" value="Radical SAM enzymes"/>
    <property type="match status" value="1"/>
</dbReference>
<keyword evidence="3" id="KW-0949">S-adenosyl-L-methionine</keyword>
<dbReference type="InterPro" id="IPR007197">
    <property type="entry name" value="rSAM"/>
</dbReference>
<dbReference type="Proteomes" id="UP000005730">
    <property type="component" value="Chromosome"/>
</dbReference>
<comment type="cofactor">
    <cofactor evidence="1">
        <name>[4Fe-4S] cluster</name>
        <dbReference type="ChEBI" id="CHEBI:49883"/>
    </cofactor>
</comment>
<dbReference type="PANTHER" id="PTHR11135">
    <property type="entry name" value="HISTONE ACETYLTRANSFERASE-RELATED"/>
    <property type="match status" value="1"/>
</dbReference>
<evidence type="ECO:0000256" key="6">
    <source>
        <dbReference type="ARBA" id="ARBA00023014"/>
    </source>
</evidence>
<keyword evidence="5" id="KW-0408">Iron</keyword>
<dbReference type="PANTHER" id="PTHR11135:SF1">
    <property type="entry name" value="PROTEIN YHCC"/>
    <property type="match status" value="1"/>
</dbReference>
<dbReference type="InterPro" id="IPR058240">
    <property type="entry name" value="rSAM_sf"/>
</dbReference>
<keyword evidence="6" id="KW-0411">Iron-sulfur</keyword>
<keyword evidence="4" id="KW-0479">Metal-binding</keyword>
<dbReference type="GO" id="GO:0051539">
    <property type="term" value="F:4 iron, 4 sulfur cluster binding"/>
    <property type="evidence" value="ECO:0007669"/>
    <property type="project" value="UniProtKB-KW"/>
</dbReference>
<evidence type="ECO:0000313" key="8">
    <source>
        <dbReference type="EMBL" id="EHM10167.1"/>
    </source>
</evidence>
<dbReference type="EMBL" id="CM001377">
    <property type="protein sequence ID" value="EHM10167.1"/>
    <property type="molecule type" value="Genomic_DNA"/>
</dbReference>
<dbReference type="InterPro" id="IPR005911">
    <property type="entry name" value="YhcC-like"/>
</dbReference>
<evidence type="ECO:0000259" key="7">
    <source>
        <dbReference type="SMART" id="SM00729"/>
    </source>
</evidence>
<dbReference type="GO" id="GO:0003824">
    <property type="term" value="F:catalytic activity"/>
    <property type="evidence" value="ECO:0007669"/>
    <property type="project" value="InterPro"/>
</dbReference>
<evidence type="ECO:0000256" key="5">
    <source>
        <dbReference type="ARBA" id="ARBA00023004"/>
    </source>
</evidence>
<dbReference type="AlphaFoldDB" id="H0US78"/>
<dbReference type="GO" id="GO:0046872">
    <property type="term" value="F:metal ion binding"/>
    <property type="evidence" value="ECO:0007669"/>
    <property type="project" value="UniProtKB-KW"/>
</dbReference>
<evidence type="ECO:0000256" key="4">
    <source>
        <dbReference type="ARBA" id="ARBA00022723"/>
    </source>
</evidence>
<dbReference type="SFLD" id="SFLDS00029">
    <property type="entry name" value="Radical_SAM"/>
    <property type="match status" value="1"/>
</dbReference>
<name>H0US78_9BACT</name>
<dbReference type="RefSeq" id="WP_006583661.1">
    <property type="nucleotide sequence ID" value="NZ_CM001377.1"/>
</dbReference>
<dbReference type="InterPro" id="IPR039661">
    <property type="entry name" value="ELP3"/>
</dbReference>
<evidence type="ECO:0000256" key="2">
    <source>
        <dbReference type="ARBA" id="ARBA00022485"/>
    </source>
</evidence>
<reference evidence="8 9" key="1">
    <citation type="submission" date="2011-10" db="EMBL/GenBank/DDBJ databases">
        <title>The Noncontiguous Finished genome of Thermanaerovibrio velox DSM 12556.</title>
        <authorList>
            <consortium name="US DOE Joint Genome Institute (JGI-PGF)"/>
            <person name="Lucas S."/>
            <person name="Copeland A."/>
            <person name="Lapidus A."/>
            <person name="Glavina del Rio T."/>
            <person name="Dalin E."/>
            <person name="Tice H."/>
            <person name="Bruce D."/>
            <person name="Goodwin L."/>
            <person name="Pitluck S."/>
            <person name="Peters L."/>
            <person name="Mikhailova N."/>
            <person name="Teshima H."/>
            <person name="Kyrpides N."/>
            <person name="Mavromatis K."/>
            <person name="Ivanova N."/>
            <person name="Markowitz V."/>
            <person name="Cheng J.-F."/>
            <person name="Hugenholtz P."/>
            <person name="Woyke T."/>
            <person name="Wu D."/>
            <person name="Spring S."/>
            <person name="Brambilla E.-M."/>
            <person name="Klenk H.-P."/>
            <person name="Eisen J.A."/>
        </authorList>
    </citation>
    <scope>NUCLEOTIDE SEQUENCE [LARGE SCALE GENOMIC DNA]</scope>
    <source>
        <strain evidence="8 9">DSM 12556</strain>
    </source>
</reference>
<keyword evidence="9" id="KW-1185">Reference proteome</keyword>
<dbReference type="HOGENOM" id="CLU_060920_0_0_0"/>
<dbReference type="SFLD" id="SFLDG01086">
    <property type="entry name" value="elongater_protein-like"/>
    <property type="match status" value="1"/>
</dbReference>